<keyword evidence="9" id="KW-1185">Reference proteome</keyword>
<proteinExistence type="inferred from homology"/>
<evidence type="ECO:0000259" key="7">
    <source>
        <dbReference type="Pfam" id="PF06454"/>
    </source>
</evidence>
<dbReference type="EMBL" id="GL871043">
    <property type="protein sequence ID" value="EGC35912.1"/>
    <property type="molecule type" value="Genomic_DNA"/>
</dbReference>
<dbReference type="KEGG" id="dpp:DICPUDRAFT_151665"/>
<dbReference type="InterPro" id="IPR040226">
    <property type="entry name" value="THH1/TOM1/TOM3"/>
</dbReference>
<name>F0ZJF8_DICPU</name>
<dbReference type="GeneID" id="10500509"/>
<dbReference type="VEuPathDB" id="AmoebaDB:DICPUDRAFT_151665"/>
<evidence type="ECO:0000256" key="4">
    <source>
        <dbReference type="ARBA" id="ARBA00022989"/>
    </source>
</evidence>
<dbReference type="GO" id="GO:0012505">
    <property type="term" value="C:endomembrane system"/>
    <property type="evidence" value="ECO:0007669"/>
    <property type="project" value="UniProtKB-SubCell"/>
</dbReference>
<feature type="transmembrane region" description="Helical" evidence="6">
    <location>
        <begin position="47"/>
        <end position="70"/>
    </location>
</feature>
<dbReference type="InParanoid" id="F0ZJF8"/>
<feature type="transmembrane region" description="Helical" evidence="6">
    <location>
        <begin position="285"/>
        <end position="302"/>
    </location>
</feature>
<reference evidence="9" key="1">
    <citation type="journal article" date="2011" name="Genome Biol.">
        <title>Comparative genomics of the social amoebae Dictyostelium discoideum and Dictyostelium purpureum.</title>
        <authorList>
            <consortium name="US DOE Joint Genome Institute (JGI-PGF)"/>
            <person name="Sucgang R."/>
            <person name="Kuo A."/>
            <person name="Tian X."/>
            <person name="Salerno W."/>
            <person name="Parikh A."/>
            <person name="Feasley C.L."/>
            <person name="Dalin E."/>
            <person name="Tu H."/>
            <person name="Huang E."/>
            <person name="Barry K."/>
            <person name="Lindquist E."/>
            <person name="Shapiro H."/>
            <person name="Bruce D."/>
            <person name="Schmutz J."/>
            <person name="Salamov A."/>
            <person name="Fey P."/>
            <person name="Gaudet P."/>
            <person name="Anjard C."/>
            <person name="Babu M.M."/>
            <person name="Basu S."/>
            <person name="Bushmanova Y."/>
            <person name="van der Wel H."/>
            <person name="Katoh-Kurasawa M."/>
            <person name="Dinh C."/>
            <person name="Coutinho P.M."/>
            <person name="Saito T."/>
            <person name="Elias M."/>
            <person name="Schaap P."/>
            <person name="Kay R.R."/>
            <person name="Henrissat B."/>
            <person name="Eichinger L."/>
            <person name="Rivero F."/>
            <person name="Putnam N.H."/>
            <person name="West C.M."/>
            <person name="Loomis W.F."/>
            <person name="Chisholm R.L."/>
            <person name="Shaulsky G."/>
            <person name="Strassmann J.E."/>
            <person name="Queller D.C."/>
            <person name="Kuspa A."/>
            <person name="Grigoriev I.V."/>
        </authorList>
    </citation>
    <scope>NUCLEOTIDE SEQUENCE [LARGE SCALE GENOMIC DNA]</scope>
    <source>
        <strain evidence="9">QSDP1</strain>
    </source>
</reference>
<keyword evidence="3 6" id="KW-0812">Transmembrane</keyword>
<evidence type="ECO:0000313" key="9">
    <source>
        <dbReference type="Proteomes" id="UP000001064"/>
    </source>
</evidence>
<dbReference type="AlphaFoldDB" id="F0ZJF8"/>
<organism evidence="8 9">
    <name type="scientific">Dictyostelium purpureum</name>
    <name type="common">Slime mold</name>
    <dbReference type="NCBI Taxonomy" id="5786"/>
    <lineage>
        <taxon>Eukaryota</taxon>
        <taxon>Amoebozoa</taxon>
        <taxon>Evosea</taxon>
        <taxon>Eumycetozoa</taxon>
        <taxon>Dictyostelia</taxon>
        <taxon>Dictyosteliales</taxon>
        <taxon>Dictyosteliaceae</taxon>
        <taxon>Dictyostelium</taxon>
    </lineage>
</organism>
<evidence type="ECO:0000313" key="8">
    <source>
        <dbReference type="EMBL" id="EGC35912.1"/>
    </source>
</evidence>
<evidence type="ECO:0000256" key="5">
    <source>
        <dbReference type="ARBA" id="ARBA00023136"/>
    </source>
</evidence>
<dbReference type="RefSeq" id="XP_003287566.1">
    <property type="nucleotide sequence ID" value="XM_003287518.1"/>
</dbReference>
<feature type="transmembrane region" description="Helical" evidence="6">
    <location>
        <begin position="91"/>
        <end position="111"/>
    </location>
</feature>
<keyword evidence="5 6" id="KW-0472">Membrane</keyword>
<feature type="transmembrane region" description="Helical" evidence="6">
    <location>
        <begin position="246"/>
        <end position="273"/>
    </location>
</feature>
<evidence type="ECO:0000256" key="2">
    <source>
        <dbReference type="ARBA" id="ARBA00006779"/>
    </source>
</evidence>
<dbReference type="PANTHER" id="PTHR31142">
    <property type="entry name" value="TOBAMOVIRUS MULTIPLICATION PROTEIN 1-LIKE ISOFORM X1"/>
    <property type="match status" value="1"/>
</dbReference>
<dbReference type="Proteomes" id="UP000001064">
    <property type="component" value="Unassembled WGS sequence"/>
</dbReference>
<feature type="transmembrane region" description="Helical" evidence="6">
    <location>
        <begin position="207"/>
        <end position="225"/>
    </location>
</feature>
<dbReference type="eggNOG" id="ENOG502QQMF">
    <property type="taxonomic scope" value="Eukaryota"/>
</dbReference>
<gene>
    <name evidence="8" type="ORF">DICPUDRAFT_151665</name>
</gene>
<accession>F0ZJF8</accession>
<sequence>MRELLSIIEKTINHNNDIAEFNSIYPNNNTKPGFTGDSGQNGNEVELASLTTIFIVMGSIYGVLLFAPIIQFLRIYFIGFPLRRVTTQKTFLTLLFLTCTFRTVFFFSVAFSSSKAGTFNLGKFSLERFTILDDLGCISFFTTFCLLILFWIEIVYHSRNKTKLYKARVKPLFFLSIGVIYILQIIIWICIFAISRDHRDQIDKADNTFYATISLCASLAFFYYGCKLSLKLKRHPLHSRNQRKKFIEVVIFTLLCTFCFLGRSLLFLIVSYYPKLHVNFLSVSIYYAVSEVVPSIFVIILFRKMPPKPATTQAYSPHSINSINKPIRYKSQDLERANYDKEFSDSEKASLIN</sequence>
<comment type="similarity">
    <text evidence="2">Belongs to the plant tobamovirus multiplication TOM1 protein family.</text>
</comment>
<dbReference type="PANTHER" id="PTHR31142:SF3">
    <property type="entry name" value="THH1_TOM1_TOM3 DOMAIN-CONTAINING PROTEIN"/>
    <property type="match status" value="1"/>
</dbReference>
<evidence type="ECO:0000256" key="1">
    <source>
        <dbReference type="ARBA" id="ARBA00004127"/>
    </source>
</evidence>
<feature type="transmembrane region" description="Helical" evidence="6">
    <location>
        <begin position="131"/>
        <end position="152"/>
    </location>
</feature>
<feature type="domain" description="THH1/TOM1/TOM3" evidence="7">
    <location>
        <begin position="51"/>
        <end position="315"/>
    </location>
</feature>
<protein>
    <recommendedName>
        <fullName evidence="7">THH1/TOM1/TOM3 domain-containing protein</fullName>
    </recommendedName>
</protein>
<dbReference type="OrthoDB" id="19798at2759"/>
<evidence type="ECO:0000256" key="6">
    <source>
        <dbReference type="SAM" id="Phobius"/>
    </source>
</evidence>
<dbReference type="InterPro" id="IPR009457">
    <property type="entry name" value="THH1/TOM1/TOM3_dom"/>
</dbReference>
<feature type="transmembrane region" description="Helical" evidence="6">
    <location>
        <begin position="172"/>
        <end position="195"/>
    </location>
</feature>
<comment type="subcellular location">
    <subcellularLocation>
        <location evidence="1">Endomembrane system</location>
        <topology evidence="1">Multi-pass membrane protein</topology>
    </subcellularLocation>
</comment>
<keyword evidence="4 6" id="KW-1133">Transmembrane helix</keyword>
<dbReference type="OMA" id="VWRNERA"/>
<dbReference type="Pfam" id="PF06454">
    <property type="entry name" value="THH1_TOM1-3_dom"/>
    <property type="match status" value="1"/>
</dbReference>
<evidence type="ECO:0000256" key="3">
    <source>
        <dbReference type="ARBA" id="ARBA00022692"/>
    </source>
</evidence>
<dbReference type="FunCoup" id="F0ZJF8">
    <property type="interactions" value="1"/>
</dbReference>